<dbReference type="Proteomes" id="UP000663760">
    <property type="component" value="Chromosome 1"/>
</dbReference>
<dbReference type="GO" id="GO:0003006">
    <property type="term" value="P:developmental process involved in reproduction"/>
    <property type="evidence" value="ECO:0007669"/>
    <property type="project" value="TreeGrafter"/>
</dbReference>
<evidence type="ECO:0000259" key="2">
    <source>
        <dbReference type="Pfam" id="PF25091"/>
    </source>
</evidence>
<evidence type="ECO:0000313" key="3">
    <source>
        <dbReference type="EMBL" id="CAA7388413.1"/>
    </source>
</evidence>
<dbReference type="OrthoDB" id="759501at2759"/>
<gene>
    <name evidence="3" type="ORF">SI8410_01000654</name>
</gene>
<protein>
    <recommendedName>
        <fullName evidence="2">DUF7806 domain-containing protein</fullName>
    </recommendedName>
</protein>
<evidence type="ECO:0000313" key="4">
    <source>
        <dbReference type="Proteomes" id="UP000663760"/>
    </source>
</evidence>
<evidence type="ECO:0000256" key="1">
    <source>
        <dbReference type="SAM" id="Coils"/>
    </source>
</evidence>
<feature type="coiled-coil region" evidence="1">
    <location>
        <begin position="38"/>
        <end position="100"/>
    </location>
</feature>
<dbReference type="PANTHER" id="PTHR35489:SF2">
    <property type="entry name" value="TITAN9"/>
    <property type="match status" value="1"/>
</dbReference>
<feature type="domain" description="DUF7806" evidence="2">
    <location>
        <begin position="180"/>
        <end position="272"/>
    </location>
</feature>
<dbReference type="Pfam" id="PF25091">
    <property type="entry name" value="DUF7806"/>
    <property type="match status" value="1"/>
</dbReference>
<proteinExistence type="predicted"/>
<name>A0A7I8JYL1_SPIIN</name>
<dbReference type="InterPro" id="IPR056708">
    <property type="entry name" value="DUF7806"/>
</dbReference>
<sequence>MEQLHTRLYDKYRNLKKRRLSEASDCNAKVQGEFEKYLTAVESMIEDLKSENSQLREKISSLEDSQAEYQQTLMEENRKVEELSSEVERLRNVASAEDHRSIRPQGGEIVSLATPTSIAKEGYLGSDERIDTNLDNGLGELPPKVTDTIQHDNRQNEHLMPDCCGRKMINSDGKEKDYVRCIYQMLIESLVGMKFAVENQADDMHLSVVHQSSGYSFSLTWLRKDDTDEGELLYRVSSLGTIEKVALDWMKEDLLFSMAMCHSFFDRISRVLGRHT</sequence>
<dbReference type="AlphaFoldDB" id="A0A7I8JYL1"/>
<keyword evidence="4" id="KW-1185">Reference proteome</keyword>
<dbReference type="PANTHER" id="PTHR35489">
    <property type="entry name" value="TITAN9"/>
    <property type="match status" value="1"/>
</dbReference>
<accession>A0A7I8JYL1</accession>
<keyword evidence="1" id="KW-0175">Coiled coil</keyword>
<reference evidence="3" key="1">
    <citation type="submission" date="2020-02" db="EMBL/GenBank/DDBJ databases">
        <authorList>
            <person name="Scholz U."/>
            <person name="Mascher M."/>
            <person name="Fiebig A."/>
        </authorList>
    </citation>
    <scope>NUCLEOTIDE SEQUENCE</scope>
</reference>
<dbReference type="EMBL" id="LR746264">
    <property type="protein sequence ID" value="CAA7388413.1"/>
    <property type="molecule type" value="Genomic_DNA"/>
</dbReference>
<dbReference type="Gene3D" id="1.20.1170.10">
    <property type="match status" value="1"/>
</dbReference>
<organism evidence="3 4">
    <name type="scientific">Spirodela intermedia</name>
    <name type="common">Intermediate duckweed</name>
    <dbReference type="NCBI Taxonomy" id="51605"/>
    <lineage>
        <taxon>Eukaryota</taxon>
        <taxon>Viridiplantae</taxon>
        <taxon>Streptophyta</taxon>
        <taxon>Embryophyta</taxon>
        <taxon>Tracheophyta</taxon>
        <taxon>Spermatophyta</taxon>
        <taxon>Magnoliopsida</taxon>
        <taxon>Liliopsida</taxon>
        <taxon>Araceae</taxon>
        <taxon>Lemnoideae</taxon>
        <taxon>Spirodela</taxon>
    </lineage>
</organism>